<dbReference type="GeneID" id="82204003"/>
<evidence type="ECO:0000259" key="1">
    <source>
        <dbReference type="Pfam" id="PF06605"/>
    </source>
</evidence>
<dbReference type="Pfam" id="PF06605">
    <property type="entry name" value="Prophage_tail"/>
    <property type="match status" value="1"/>
</dbReference>
<gene>
    <name evidence="2" type="ORF">BO222_12865</name>
</gene>
<organism evidence="2 3">
    <name type="scientific">Ileibacterium valens</name>
    <dbReference type="NCBI Taxonomy" id="1862668"/>
    <lineage>
        <taxon>Bacteria</taxon>
        <taxon>Bacillati</taxon>
        <taxon>Bacillota</taxon>
        <taxon>Erysipelotrichia</taxon>
        <taxon>Erysipelotrichales</taxon>
        <taxon>Erysipelotrichaceae</taxon>
        <taxon>Ileibacterium</taxon>
    </lineage>
</organism>
<evidence type="ECO:0000313" key="2">
    <source>
        <dbReference type="EMBL" id="OLU36207.1"/>
    </source>
</evidence>
<dbReference type="RefSeq" id="WP_075821137.1">
    <property type="nucleotide sequence ID" value="NZ_CAPNHH010000030.1"/>
</dbReference>
<dbReference type="InterPro" id="IPR010572">
    <property type="entry name" value="Tail_dom"/>
</dbReference>
<name>A0A1U7NCI6_9FIRM</name>
<reference evidence="2 3" key="1">
    <citation type="submission" date="2016-11" db="EMBL/GenBank/DDBJ databases">
        <title>Description of two novel members of the family Erysipelotrichaceae: Ileibacterium lipovorans gen. nov., sp. nov. and Dubosiella newyorkensis, gen. nov., sp. nov.</title>
        <authorList>
            <person name="Cox L.M."/>
            <person name="Sohn J."/>
            <person name="Tyrrell K.L."/>
            <person name="Citron D.M."/>
            <person name="Lawson P.A."/>
            <person name="Patel N.B."/>
            <person name="Iizumi T."/>
            <person name="Perez-Perez G.I."/>
            <person name="Goldstein E.J."/>
            <person name="Blaser M.J."/>
        </authorList>
    </citation>
    <scope>NUCLEOTIDE SEQUENCE [LARGE SCALE GENOMIC DNA]</scope>
    <source>
        <strain evidence="2 3">NYU-BL-A3</strain>
    </source>
</reference>
<feature type="domain" description="Tail spike" evidence="1">
    <location>
        <begin position="93"/>
        <end position="338"/>
    </location>
</feature>
<dbReference type="EMBL" id="MPJW01000286">
    <property type="protein sequence ID" value="OLU36207.1"/>
    <property type="molecule type" value="Genomic_DNA"/>
</dbReference>
<dbReference type="OrthoDB" id="1654153at2"/>
<dbReference type="AlphaFoldDB" id="A0A1U7NCI6"/>
<keyword evidence="3" id="KW-1185">Reference proteome</keyword>
<evidence type="ECO:0000313" key="3">
    <source>
        <dbReference type="Proteomes" id="UP000186341"/>
    </source>
</evidence>
<comment type="caution">
    <text evidence="2">The sequence shown here is derived from an EMBL/GenBank/DDBJ whole genome shotgun (WGS) entry which is preliminary data.</text>
</comment>
<proteinExistence type="predicted"/>
<protein>
    <recommendedName>
        <fullName evidence="1">Tail spike domain-containing protein</fullName>
    </recommendedName>
</protein>
<dbReference type="Proteomes" id="UP000186341">
    <property type="component" value="Unassembled WGS sequence"/>
</dbReference>
<accession>A0A1U7NCI6</accession>
<sequence length="956" mass="106672">MYTVYSNTTCLMDPSISLLLIDPVLDLAMNEAGSFSFSIPASHPAYEAIEHGMRITVSKDDEPIFYGRVNRIETDFYKTKSVEIQGELSYLADTIQRPAEYHDMSVRGFIQTLLDNHNAQSAETFELGVVNITDPNDSLYRYTNYEDTLFCLMDKVINRLGGIIQIRHENNHRYLDILNSYPRVCGQPIHFKENLMDYVCNSESTELATVVIPLGATLEDRQIEALEERVSIAAVNNQKDYLEAPTAIAKYGRICKVVTFEDIHTPSLLKTKGQEWLGHNQYEDLQLEVSAVDLSMLDVNVDDFRLLDRIRVQSDYHQINEVFPLTSMTIHLLQPDQNLYHLGGKPVSFTSSSRASQVSVTQKVQALRTPNSLLEEAKEQATQLLNTFGKYGQVVQVQDEQGQIQEICIIDTGNLETAQNVWRWNMGGLGFSSNGYAGPYQTAMTMDGTIAGNMIAANSIAADKIDISYRTSVEKNISDSLEAAKADTSEKLKAYWIQVETESRISNAMDSISLSVYQQAKNYTDGQFQEKLSQYYSKSEIDLKTDSIQLQVYQEYALPNNLLPYTADWGSTYTLKRHANCAVSNSYVSGAKTMQFDDSISGDVEILTSQGISISFNQNHYYTFSAYIRGAQPSPVTLEIRTGRKLLEAVKTTNSSSTMTLEADQTTGVIAATIKPPSYDYRISITFRVGSSASPSTFGITLKKTGAPGTSNFVTFSRFKLEEGQKATDYQKKMSELTTMQASIQMNYDSIVSTVSTKVGTSQIASYIQQNAEAVRIAWSNISNYIEFSGGTINIFSASSKTAANRLMQLGQSGMTFWRDSYNLGRIGVNSFTGYSSARGLVFDLDPDGAYMAWTAKVSSSGNYIVQMLYANKSFGDYVRDHLYFSCEVDFFDNADFHYHHLKNCNLQQPDIVNSSGYSGFGSWSSPTSIKLPISINSDGTVQEWYNCKISGGVIY</sequence>